<organism evidence="1 2">
    <name type="scientific">Sphingobium lactosutens DS20</name>
    <dbReference type="NCBI Taxonomy" id="1331060"/>
    <lineage>
        <taxon>Bacteria</taxon>
        <taxon>Pseudomonadati</taxon>
        <taxon>Pseudomonadota</taxon>
        <taxon>Alphaproteobacteria</taxon>
        <taxon>Sphingomonadales</taxon>
        <taxon>Sphingomonadaceae</taxon>
        <taxon>Sphingobium</taxon>
    </lineage>
</organism>
<evidence type="ECO:0000313" key="2">
    <source>
        <dbReference type="Proteomes" id="UP000015531"/>
    </source>
</evidence>
<accession>T0J5C2</accession>
<dbReference type="EMBL" id="ATDP01000071">
    <property type="protein sequence ID" value="EQB17179.1"/>
    <property type="molecule type" value="Genomic_DNA"/>
</dbReference>
<name>T0J5C2_9SPHN</name>
<dbReference type="Proteomes" id="UP000015531">
    <property type="component" value="Unassembled WGS sequence"/>
</dbReference>
<comment type="caution">
    <text evidence="1">The sequence shown here is derived from an EMBL/GenBank/DDBJ whole genome shotgun (WGS) entry which is preliminary data.</text>
</comment>
<dbReference type="AlphaFoldDB" id="T0J5C2"/>
<proteinExistence type="predicted"/>
<reference evidence="1 2" key="1">
    <citation type="journal article" date="2013" name="Genome Announc.">
        <title>Draft Genome Sequence of Sphingobium lactosutens Strain DS20T, Isolated from a Hexachlorocyclohexane Dumpsite.</title>
        <authorList>
            <person name="Kumar R."/>
            <person name="Dwivedi V."/>
            <person name="Negi V."/>
            <person name="Khurana J.P."/>
            <person name="Lal R."/>
        </authorList>
    </citation>
    <scope>NUCLEOTIDE SEQUENCE [LARGE SCALE GENOMIC DNA]</scope>
    <source>
        <strain evidence="1 2">DS20</strain>
    </source>
</reference>
<evidence type="ECO:0000313" key="1">
    <source>
        <dbReference type="EMBL" id="EQB17179.1"/>
    </source>
</evidence>
<sequence>MAGRAKRYACGHPHILVAKDVFRLDGGIGFCHLADPA</sequence>
<keyword evidence="2" id="KW-1185">Reference proteome</keyword>
<protein>
    <submittedName>
        <fullName evidence="1">Uncharacterized protein</fullName>
    </submittedName>
</protein>
<gene>
    <name evidence="1" type="ORF">RLDS_04300</name>
</gene>